<dbReference type="SMART" id="SM00421">
    <property type="entry name" value="HTH_LUXR"/>
    <property type="match status" value="1"/>
</dbReference>
<proteinExistence type="predicted"/>
<feature type="domain" description="HTH luxR-type" evidence="4">
    <location>
        <begin position="162"/>
        <end position="227"/>
    </location>
</feature>
<dbReference type="STRING" id="1217970.SAMN05444002_0373"/>
<dbReference type="PANTHER" id="PTHR44688:SF16">
    <property type="entry name" value="DNA-BINDING TRANSCRIPTIONAL ACTIVATOR DEVR_DOSR"/>
    <property type="match status" value="1"/>
</dbReference>
<dbReference type="InterPro" id="IPR016032">
    <property type="entry name" value="Sig_transdc_resp-reg_C-effctor"/>
</dbReference>
<keyword evidence="3" id="KW-0804">Transcription</keyword>
<name>A0A1N6E606_9RHOB</name>
<sequence>MFAGAKKSFSDTLLRNVKLDCGFALPIRHESIEEYISTIGGNCGESRVVIVDPFLCNHSAENLYAFAEAFSEQCPNHDPPGLAVAYWDVETGERLYRQLEDRVDLRGLVPMNLSIDIWLSIIRLLANGGTYFPAELTERHVSSHAEPSPAGGAVPTPCRQEAKAELDLLTSREIEVLEKLTTGLQNKHIAEHLGVSEHTVKLHIHHIIGKLDVRNRTEAAIKFQTMRSAN</sequence>
<dbReference type="Proteomes" id="UP000184932">
    <property type="component" value="Unassembled WGS sequence"/>
</dbReference>
<dbReference type="PROSITE" id="PS00622">
    <property type="entry name" value="HTH_LUXR_1"/>
    <property type="match status" value="1"/>
</dbReference>
<dbReference type="InterPro" id="IPR000792">
    <property type="entry name" value="Tscrpt_reg_LuxR_C"/>
</dbReference>
<accession>A0A1N6E606</accession>
<dbReference type="PRINTS" id="PR00038">
    <property type="entry name" value="HTHLUXR"/>
</dbReference>
<evidence type="ECO:0000259" key="4">
    <source>
        <dbReference type="PROSITE" id="PS50043"/>
    </source>
</evidence>
<evidence type="ECO:0000256" key="3">
    <source>
        <dbReference type="ARBA" id="ARBA00023163"/>
    </source>
</evidence>
<dbReference type="GO" id="GO:0006355">
    <property type="term" value="P:regulation of DNA-templated transcription"/>
    <property type="evidence" value="ECO:0007669"/>
    <property type="project" value="InterPro"/>
</dbReference>
<dbReference type="InterPro" id="IPR036388">
    <property type="entry name" value="WH-like_DNA-bd_sf"/>
</dbReference>
<dbReference type="SUPFAM" id="SSF46894">
    <property type="entry name" value="C-terminal effector domain of the bipartite response regulators"/>
    <property type="match status" value="1"/>
</dbReference>
<organism evidence="5 6">
    <name type="scientific">Vannielia litorea</name>
    <dbReference type="NCBI Taxonomy" id="1217970"/>
    <lineage>
        <taxon>Bacteria</taxon>
        <taxon>Pseudomonadati</taxon>
        <taxon>Pseudomonadota</taxon>
        <taxon>Alphaproteobacteria</taxon>
        <taxon>Rhodobacterales</taxon>
        <taxon>Paracoccaceae</taxon>
        <taxon>Vannielia</taxon>
    </lineage>
</organism>
<evidence type="ECO:0000313" key="5">
    <source>
        <dbReference type="EMBL" id="SIN78449.1"/>
    </source>
</evidence>
<protein>
    <submittedName>
        <fullName evidence="5">Regulatory protein, luxR family</fullName>
    </submittedName>
</protein>
<evidence type="ECO:0000256" key="1">
    <source>
        <dbReference type="ARBA" id="ARBA00023015"/>
    </source>
</evidence>
<dbReference type="Pfam" id="PF00196">
    <property type="entry name" value="GerE"/>
    <property type="match status" value="1"/>
</dbReference>
<dbReference type="PROSITE" id="PS50043">
    <property type="entry name" value="HTH_LUXR_2"/>
    <property type="match status" value="1"/>
</dbReference>
<reference evidence="6" key="1">
    <citation type="submission" date="2016-11" db="EMBL/GenBank/DDBJ databases">
        <authorList>
            <person name="Varghese N."/>
            <person name="Submissions S."/>
        </authorList>
    </citation>
    <scope>NUCLEOTIDE SEQUENCE [LARGE SCALE GENOMIC DNA]</scope>
    <source>
        <strain evidence="6">DSM 29440</strain>
    </source>
</reference>
<dbReference type="PANTHER" id="PTHR44688">
    <property type="entry name" value="DNA-BINDING TRANSCRIPTIONAL ACTIVATOR DEVR_DOSR"/>
    <property type="match status" value="1"/>
</dbReference>
<dbReference type="Gene3D" id="1.10.10.10">
    <property type="entry name" value="Winged helix-like DNA-binding domain superfamily/Winged helix DNA-binding domain"/>
    <property type="match status" value="1"/>
</dbReference>
<dbReference type="CDD" id="cd06170">
    <property type="entry name" value="LuxR_C_like"/>
    <property type="match status" value="1"/>
</dbReference>
<keyword evidence="1" id="KW-0805">Transcription regulation</keyword>
<dbReference type="GO" id="GO:0003677">
    <property type="term" value="F:DNA binding"/>
    <property type="evidence" value="ECO:0007669"/>
    <property type="project" value="UniProtKB-KW"/>
</dbReference>
<dbReference type="EMBL" id="FSRL01000001">
    <property type="protein sequence ID" value="SIN78449.1"/>
    <property type="molecule type" value="Genomic_DNA"/>
</dbReference>
<evidence type="ECO:0000313" key="6">
    <source>
        <dbReference type="Proteomes" id="UP000184932"/>
    </source>
</evidence>
<keyword evidence="2" id="KW-0238">DNA-binding</keyword>
<evidence type="ECO:0000256" key="2">
    <source>
        <dbReference type="ARBA" id="ARBA00023125"/>
    </source>
</evidence>
<keyword evidence="6" id="KW-1185">Reference proteome</keyword>
<dbReference type="AlphaFoldDB" id="A0A1N6E606"/>
<gene>
    <name evidence="5" type="ORF">SAMN05444002_0373</name>
</gene>